<dbReference type="InterPro" id="IPR024078">
    <property type="entry name" value="LmbE-like_dom_sf"/>
</dbReference>
<evidence type="ECO:0000313" key="5">
    <source>
        <dbReference type="Proteomes" id="UP001064782"/>
    </source>
</evidence>
<evidence type="ECO:0000256" key="1">
    <source>
        <dbReference type="ARBA" id="ARBA00022833"/>
    </source>
</evidence>
<keyword evidence="2" id="KW-0378">Hydrolase</keyword>
<dbReference type="Gene3D" id="3.40.50.10320">
    <property type="entry name" value="LmbE-like"/>
    <property type="match status" value="1"/>
</dbReference>
<dbReference type="PANTHER" id="PTHR12993:SF11">
    <property type="entry name" value="N-ACETYLGLUCOSAMINYL-PHOSPHATIDYLINOSITOL DE-N-ACETYLASE"/>
    <property type="match status" value="1"/>
</dbReference>
<dbReference type="Proteomes" id="UP001165663">
    <property type="component" value="Unassembled WGS sequence"/>
</dbReference>
<keyword evidence="2" id="KW-0479">Metal-binding</keyword>
<organism evidence="4 5">
    <name type="scientific">Mycobacterium kiyosense</name>
    <dbReference type="NCBI Taxonomy" id="2871094"/>
    <lineage>
        <taxon>Bacteria</taxon>
        <taxon>Bacillati</taxon>
        <taxon>Actinomycetota</taxon>
        <taxon>Actinomycetes</taxon>
        <taxon>Mycobacteriales</taxon>
        <taxon>Mycobacteriaceae</taxon>
        <taxon>Mycobacterium</taxon>
    </lineage>
</organism>
<feature type="binding site" evidence="2">
    <location>
        <position position="38"/>
    </location>
    <ligand>
        <name>Zn(2+)</name>
        <dbReference type="ChEBI" id="CHEBI:29105"/>
    </ligand>
</feature>
<dbReference type="SUPFAM" id="SSF102588">
    <property type="entry name" value="LmbE-like"/>
    <property type="match status" value="1"/>
</dbReference>
<dbReference type="GO" id="GO:0008270">
    <property type="term" value="F:zinc ion binding"/>
    <property type="evidence" value="ECO:0007669"/>
    <property type="project" value="UniProtKB-UniRule"/>
</dbReference>
<dbReference type="EMBL" id="BRZI01000079">
    <property type="protein sequence ID" value="GLD33422.1"/>
    <property type="molecule type" value="Genomic_DNA"/>
</dbReference>
<dbReference type="PANTHER" id="PTHR12993">
    <property type="entry name" value="N-ACETYLGLUCOSAMINYL-PHOSPHATIDYLINOSITOL DE-N-ACETYLASE-RELATED"/>
    <property type="match status" value="1"/>
</dbReference>
<keyword evidence="1 2" id="KW-0862">Zinc</keyword>
<dbReference type="InterPro" id="IPR003737">
    <property type="entry name" value="GlcNAc_PI_deacetylase-related"/>
</dbReference>
<gene>
    <name evidence="2 4" type="primary">mca</name>
    <name evidence="4" type="ORF">Mkiyose1413_53050</name>
    <name evidence="3" type="ORF">SRL2020028_54400</name>
</gene>
<dbReference type="InterPro" id="IPR017811">
    <property type="entry name" value="Mca"/>
</dbReference>
<dbReference type="EC" id="3.5.1.115" evidence="2"/>
<dbReference type="NCBIfam" id="TIGR03446">
    <property type="entry name" value="mycothiol_Mca"/>
    <property type="match status" value="1"/>
</dbReference>
<evidence type="ECO:0000256" key="2">
    <source>
        <dbReference type="HAMAP-Rule" id="MF_01482"/>
    </source>
</evidence>
<proteinExistence type="inferred from homology"/>
<evidence type="ECO:0000313" key="4">
    <source>
        <dbReference type="EMBL" id="GLD33422.1"/>
    </source>
</evidence>
<name>A0A9P3V1Y0_9MYCO</name>
<dbReference type="Proteomes" id="UP001064782">
    <property type="component" value="Unassembled WGS sequence"/>
</dbReference>
<protein>
    <recommendedName>
        <fullName evidence="2">Mycothiol S-conjugate amidase</fullName>
        <ecNumber evidence="2">3.5.1.115</ecNumber>
    </recommendedName>
</protein>
<comment type="catalytic activity">
    <reaction evidence="2">
        <text>mycothiol S-conjugate + H2O = an N-acetyl-L-cysteine-S-conjugate + 1D-myo-inositol 2-amino-2-deoxy-alpha-D-glucopyranoside</text>
        <dbReference type="Rhea" id="RHEA:36543"/>
        <dbReference type="ChEBI" id="CHEBI:15377"/>
        <dbReference type="ChEBI" id="CHEBI:58718"/>
        <dbReference type="ChEBI" id="CHEBI:58886"/>
        <dbReference type="ChEBI" id="CHEBI:59633"/>
        <dbReference type="EC" id="3.5.1.115"/>
    </reaction>
</comment>
<dbReference type="HAMAP" id="MF_01482">
    <property type="entry name" value="Mca"/>
    <property type="match status" value="1"/>
</dbReference>
<comment type="subunit">
    <text evidence="2">Monomer.</text>
</comment>
<dbReference type="GO" id="GO:0010126">
    <property type="term" value="P:mycothiol metabolic process"/>
    <property type="evidence" value="ECO:0007669"/>
    <property type="project" value="UniProtKB-UniRule"/>
</dbReference>
<dbReference type="EMBL" id="BRXE01000121">
    <property type="protein sequence ID" value="GLB86184.1"/>
    <property type="molecule type" value="Genomic_DNA"/>
</dbReference>
<sequence length="312" mass="35166">MGIRAGRWAAGETDSNQHDTREHVSKLRLMAVHAHPDDESSKGAATLARYADEGHQVLVVTLTGGERGEILNPAMDLPDVHGHISEIRRDEMAKAAEILGVEHTWLGFVDSGLPKGDPPPPLPDGCFALVPLEESTEALVRVVRDFRPHVMITYDENGGYPHPDHIRCHEVSVSAYEAAADHRRFPDAGEPWAVSKLYYVHGFLRARMQLLQDEFAKHGQEGPFAKWLKHWLPEHDHFEKRVTTRVECSAYFGRRDDALLAHATQIDPNAEFFAAPISWQERLWPTEEFELARSRVPAVLPETDLFAGIEDW</sequence>
<comment type="function">
    <text evidence="2">A mycothiol (MSH, N-acetylcysteinyl-glucosaminyl-inositol) S-conjugate amidase, it recycles conjugated MSH to the N-acetyl cysteine conjugate (AcCys S-conjugate, a mercapturic acid) and the MSH precursor. Involved in MSH-dependent detoxification of a number of alkylating agents and antibiotics.</text>
</comment>
<reference evidence="4" key="1">
    <citation type="submission" date="2022-08" db="EMBL/GenBank/DDBJ databases">
        <title>Mycobacterium kiyosense sp. nov., scotochromogenic slow-glowing species isolated from respiratory specimens.</title>
        <authorList>
            <person name="Fukano H."/>
            <person name="Kazumi Y."/>
            <person name="Sakagami N."/>
            <person name="Ato M."/>
            <person name="Mitarai S."/>
            <person name="Hoshino Y."/>
        </authorList>
    </citation>
    <scope>NUCLEOTIDE SEQUENCE</scope>
    <source>
        <strain evidence="4">1413</strain>
        <strain evidence="3">SRL2020-028</strain>
    </source>
</reference>
<comment type="similarity">
    <text evidence="2">Belongs to the MshB deacetylase family. Mca subfamily.</text>
</comment>
<dbReference type="Pfam" id="PF02585">
    <property type="entry name" value="PIG-L"/>
    <property type="match status" value="1"/>
</dbReference>
<dbReference type="GO" id="GO:0010127">
    <property type="term" value="P:mycothiol-dependent detoxification"/>
    <property type="evidence" value="ECO:0007669"/>
    <property type="project" value="UniProtKB-UniRule"/>
</dbReference>
<dbReference type="AlphaFoldDB" id="A0A9P3V1Y0"/>
<comment type="caution">
    <text evidence="4">The sequence shown here is derived from an EMBL/GenBank/DDBJ whole genome shotgun (WGS) entry which is preliminary data.</text>
</comment>
<accession>A0A9P3V1Y0</accession>
<keyword evidence="5" id="KW-1185">Reference proteome</keyword>
<evidence type="ECO:0000313" key="3">
    <source>
        <dbReference type="EMBL" id="GLB86184.1"/>
    </source>
</evidence>
<feature type="binding site" evidence="2">
    <location>
        <position position="35"/>
    </location>
    <ligand>
        <name>Zn(2+)</name>
        <dbReference type="ChEBI" id="CHEBI:29105"/>
    </ligand>
</feature>
<dbReference type="GO" id="GO:0016811">
    <property type="term" value="F:hydrolase activity, acting on carbon-nitrogen (but not peptide) bonds, in linear amides"/>
    <property type="evidence" value="ECO:0007669"/>
    <property type="project" value="TreeGrafter"/>
</dbReference>
<comment type="cofactor">
    <cofactor evidence="2">
        <name>Zn(2+)</name>
        <dbReference type="ChEBI" id="CHEBI:29105"/>
    </cofactor>
    <text evidence="2">Binds 1 zinc ion per subunit.</text>
</comment>
<feature type="binding site" evidence="2">
    <location>
        <position position="165"/>
    </location>
    <ligand>
        <name>Zn(2+)</name>
        <dbReference type="ChEBI" id="CHEBI:29105"/>
    </ligand>
</feature>